<comment type="caution">
    <text evidence="1">The sequence shown here is derived from an EMBL/GenBank/DDBJ whole genome shotgun (WGS) entry which is preliminary data.</text>
</comment>
<dbReference type="AlphaFoldDB" id="A0A8X6VD37"/>
<protein>
    <submittedName>
        <fullName evidence="1">Uncharacterized protein</fullName>
    </submittedName>
</protein>
<gene>
    <name evidence="1" type="ORF">TNCV_980441</name>
</gene>
<keyword evidence="2" id="KW-1185">Reference proteome</keyword>
<evidence type="ECO:0000313" key="2">
    <source>
        <dbReference type="Proteomes" id="UP000887159"/>
    </source>
</evidence>
<reference evidence="1" key="1">
    <citation type="submission" date="2020-08" db="EMBL/GenBank/DDBJ databases">
        <title>Multicomponent nature underlies the extraordinary mechanical properties of spider dragline silk.</title>
        <authorList>
            <person name="Kono N."/>
            <person name="Nakamura H."/>
            <person name="Mori M."/>
            <person name="Yoshida Y."/>
            <person name="Ohtoshi R."/>
            <person name="Malay A.D."/>
            <person name="Moran D.A.P."/>
            <person name="Tomita M."/>
            <person name="Numata K."/>
            <person name="Arakawa K."/>
        </authorList>
    </citation>
    <scope>NUCLEOTIDE SEQUENCE</scope>
</reference>
<dbReference type="Proteomes" id="UP000887159">
    <property type="component" value="Unassembled WGS sequence"/>
</dbReference>
<dbReference type="EMBL" id="BMAU01021234">
    <property type="protein sequence ID" value="GFY03039.1"/>
    <property type="molecule type" value="Genomic_DNA"/>
</dbReference>
<accession>A0A8X6VD37</accession>
<proteinExistence type="predicted"/>
<evidence type="ECO:0000313" key="1">
    <source>
        <dbReference type="EMBL" id="GFY03039.1"/>
    </source>
</evidence>
<name>A0A8X6VD37_TRICX</name>
<sequence length="104" mass="11983">MSMTSCNHMCYHPSNGSQEPFFNKPMLNHIRQGCHKTVRTVTTLPWAAGSYLISNQEYPVSFWTASWVSHEFEQTRAVLLKLSIFATQYPVIIFIAPLHTITMY</sequence>
<organism evidence="1 2">
    <name type="scientific">Trichonephila clavipes</name>
    <name type="common">Golden silk orbweaver</name>
    <name type="synonym">Nephila clavipes</name>
    <dbReference type="NCBI Taxonomy" id="2585209"/>
    <lineage>
        <taxon>Eukaryota</taxon>
        <taxon>Metazoa</taxon>
        <taxon>Ecdysozoa</taxon>
        <taxon>Arthropoda</taxon>
        <taxon>Chelicerata</taxon>
        <taxon>Arachnida</taxon>
        <taxon>Araneae</taxon>
        <taxon>Araneomorphae</taxon>
        <taxon>Entelegynae</taxon>
        <taxon>Araneoidea</taxon>
        <taxon>Nephilidae</taxon>
        <taxon>Trichonephila</taxon>
    </lineage>
</organism>